<evidence type="ECO:0000256" key="1">
    <source>
        <dbReference type="SAM" id="Coils"/>
    </source>
</evidence>
<evidence type="ECO:0000313" key="3">
    <source>
        <dbReference type="EMBL" id="PWW25544.1"/>
    </source>
</evidence>
<accession>A0A2V2ZNC3</accession>
<dbReference type="PANTHER" id="PTHR39158">
    <property type="entry name" value="OS08G0560600 PROTEIN"/>
    <property type="match status" value="1"/>
</dbReference>
<dbReference type="InterPro" id="IPR018961">
    <property type="entry name" value="DnaJ_homolog_subfam-C_membr-28"/>
</dbReference>
<dbReference type="OrthoDB" id="9798476at2"/>
<dbReference type="AlphaFoldDB" id="A0A2V2ZNC3"/>
<evidence type="ECO:0000259" key="2">
    <source>
        <dbReference type="Pfam" id="PF09350"/>
    </source>
</evidence>
<sequence length="124" mass="14788">MDFFTIISEDRIKRAYKDGEFDNLPGYGKPLPFDDLASVPENLRMAYRILKNAGYTEEETQIKQEMLTIEDLIKKCEDSEEKKELKQKLNEKMLRFNSMMSKRRQNTNSSIFKNYEEKINNKLF</sequence>
<dbReference type="Pfam" id="PF09350">
    <property type="entry name" value="DJC28_CD"/>
    <property type="match status" value="1"/>
</dbReference>
<keyword evidence="1" id="KW-0175">Coiled coil</keyword>
<reference evidence="3 4" key="1">
    <citation type="submission" date="2018-05" db="EMBL/GenBank/DDBJ databases">
        <title>Freshwater and sediment microbial communities from various areas in North America, analyzing microbe dynamics in response to fracking.</title>
        <authorList>
            <person name="Lamendella R."/>
        </authorList>
    </citation>
    <scope>NUCLEOTIDE SEQUENCE [LARGE SCALE GENOMIC DNA]</scope>
    <source>
        <strain evidence="3 4">15_TX</strain>
    </source>
</reference>
<feature type="coiled-coil region" evidence="1">
    <location>
        <begin position="62"/>
        <end position="89"/>
    </location>
</feature>
<protein>
    <submittedName>
        <fullName evidence="3">Uncharacterized protein DUF1992</fullName>
    </submittedName>
</protein>
<feature type="domain" description="DnaJ homologue subfamily C member 28 conserved" evidence="2">
    <location>
        <begin position="8"/>
        <end position="73"/>
    </location>
</feature>
<organism evidence="3 4">
    <name type="scientific">Cytobacillus oceanisediminis</name>
    <dbReference type="NCBI Taxonomy" id="665099"/>
    <lineage>
        <taxon>Bacteria</taxon>
        <taxon>Bacillati</taxon>
        <taxon>Bacillota</taxon>
        <taxon>Bacilli</taxon>
        <taxon>Bacillales</taxon>
        <taxon>Bacillaceae</taxon>
        <taxon>Cytobacillus</taxon>
    </lineage>
</organism>
<gene>
    <name evidence="3" type="ORF">DFO73_113144</name>
</gene>
<comment type="caution">
    <text evidence="3">The sequence shown here is derived from an EMBL/GenBank/DDBJ whole genome shotgun (WGS) entry which is preliminary data.</text>
</comment>
<name>A0A2V2ZNC3_9BACI</name>
<evidence type="ECO:0000313" key="4">
    <source>
        <dbReference type="Proteomes" id="UP000247150"/>
    </source>
</evidence>
<dbReference type="PANTHER" id="PTHR39158:SF1">
    <property type="entry name" value="DNAJ HOMOLOG SUBFAMILY C MEMBER 28"/>
    <property type="match status" value="1"/>
</dbReference>
<dbReference type="Proteomes" id="UP000247150">
    <property type="component" value="Unassembled WGS sequence"/>
</dbReference>
<dbReference type="InterPro" id="IPR052573">
    <property type="entry name" value="DnaJ_C_subfamily_28"/>
</dbReference>
<proteinExistence type="predicted"/>
<dbReference type="RefSeq" id="WP_110066733.1">
    <property type="nucleotide sequence ID" value="NZ_QGTW01000013.1"/>
</dbReference>
<dbReference type="EMBL" id="QGTW01000013">
    <property type="protein sequence ID" value="PWW25544.1"/>
    <property type="molecule type" value="Genomic_DNA"/>
</dbReference>